<sequence length="92" mass="10548">MKTRDLEGWDGRLVELAWELSALGFDSVVRFPSDEPPSVQIFLSPGRPRATTAQRGRTSVFTWPRYCAQPNRDQWGRTKMRVAAERILEAAR</sequence>
<evidence type="ECO:0000313" key="2">
    <source>
        <dbReference type="Proteomes" id="UP000540685"/>
    </source>
</evidence>
<organism evidence="1 2">
    <name type="scientific">Streptosporangium becharense</name>
    <dbReference type="NCBI Taxonomy" id="1816182"/>
    <lineage>
        <taxon>Bacteria</taxon>
        <taxon>Bacillati</taxon>
        <taxon>Actinomycetota</taxon>
        <taxon>Actinomycetes</taxon>
        <taxon>Streptosporangiales</taxon>
        <taxon>Streptosporangiaceae</taxon>
        <taxon>Streptosporangium</taxon>
    </lineage>
</organism>
<dbReference type="RefSeq" id="WP_184541114.1">
    <property type="nucleotide sequence ID" value="NZ_JACHMP010000001.1"/>
</dbReference>
<gene>
    <name evidence="1" type="ORF">F4562_004746</name>
</gene>
<accession>A0A7W9MIQ1</accession>
<comment type="caution">
    <text evidence="1">The sequence shown here is derived from an EMBL/GenBank/DDBJ whole genome shotgun (WGS) entry which is preliminary data.</text>
</comment>
<proteinExistence type="predicted"/>
<evidence type="ECO:0000313" key="1">
    <source>
        <dbReference type="EMBL" id="MBB5821684.1"/>
    </source>
</evidence>
<protein>
    <submittedName>
        <fullName evidence="1">Uncharacterized protein</fullName>
    </submittedName>
</protein>
<name>A0A7W9MIQ1_9ACTN</name>
<dbReference type="AlphaFoldDB" id="A0A7W9MIQ1"/>
<keyword evidence="2" id="KW-1185">Reference proteome</keyword>
<reference evidence="1 2" key="1">
    <citation type="submission" date="2020-08" db="EMBL/GenBank/DDBJ databases">
        <title>Sequencing the genomes of 1000 actinobacteria strains.</title>
        <authorList>
            <person name="Klenk H.-P."/>
        </authorList>
    </citation>
    <scope>NUCLEOTIDE SEQUENCE [LARGE SCALE GENOMIC DNA]</scope>
    <source>
        <strain evidence="1 2">DSM 46887</strain>
    </source>
</reference>
<dbReference type="EMBL" id="JACHMP010000001">
    <property type="protein sequence ID" value="MBB5821684.1"/>
    <property type="molecule type" value="Genomic_DNA"/>
</dbReference>
<dbReference type="Proteomes" id="UP000540685">
    <property type="component" value="Unassembled WGS sequence"/>
</dbReference>